<feature type="domain" description="Putative zinc-finger" evidence="2">
    <location>
        <begin position="3"/>
        <end position="37"/>
    </location>
</feature>
<evidence type="ECO:0000313" key="4">
    <source>
        <dbReference type="Proteomes" id="UP000000605"/>
    </source>
</evidence>
<feature type="compositionally biased region" description="Basic and acidic residues" evidence="1">
    <location>
        <begin position="177"/>
        <end position="190"/>
    </location>
</feature>
<evidence type="ECO:0000313" key="3">
    <source>
        <dbReference type="EMBL" id="CAH35459.1"/>
    </source>
</evidence>
<dbReference type="PANTHER" id="PTHR36135:SF1">
    <property type="entry name" value="FIBROUS SHEATH CABYR-BINDING PROTEIN"/>
    <property type="match status" value="1"/>
</dbReference>
<accession>Q63UY7</accession>
<dbReference type="InterPro" id="IPR043375">
    <property type="entry name" value="FSCB"/>
</dbReference>
<dbReference type="EMBL" id="BX571965">
    <property type="protein sequence ID" value="CAH35459.1"/>
    <property type="molecule type" value="Genomic_DNA"/>
</dbReference>
<reference evidence="3 4" key="1">
    <citation type="journal article" date="2004" name="Proc. Natl. Acad. Sci. U.S.A.">
        <title>Genomic plasticity of the causative agent of melioidosis, Burkholderia pseudomallei.</title>
        <authorList>
            <person name="Holden M.T.G."/>
            <person name="Titball R.W."/>
            <person name="Peacock S.J."/>
            <person name="Cerdeno-Tarraga A.M."/>
            <person name="Atkins T."/>
            <person name="Crossman L.C."/>
            <person name="Pitt T."/>
            <person name="Churcher C."/>
            <person name="Mungall K."/>
            <person name="Bentley S.D."/>
            <person name="Sebaihia M."/>
            <person name="Thomson N.R."/>
            <person name="Bason N."/>
            <person name="Beacham I.R."/>
            <person name="Brooks K."/>
            <person name="Brown K.A."/>
            <person name="Brown N.F."/>
            <person name="Challis G.L."/>
            <person name="Cherevach I."/>
            <person name="Chillingworth T."/>
            <person name="Cronin A."/>
            <person name="Crosset B."/>
            <person name="Davis P."/>
            <person name="DeShazer D."/>
            <person name="Feltwell T."/>
            <person name="Fraser A."/>
            <person name="Hance Z."/>
            <person name="Hauser H."/>
            <person name="Holroyd S."/>
            <person name="Jagels K."/>
            <person name="Keith K.E."/>
            <person name="Maddison M."/>
            <person name="Moule S."/>
            <person name="Price C."/>
            <person name="Quail M.A."/>
            <person name="Rabbinowitsch E."/>
            <person name="Rutherford K."/>
            <person name="Sanders M."/>
            <person name="Simmonds M."/>
            <person name="Songsivilai S."/>
            <person name="Stevens K."/>
            <person name="Tumapa S."/>
            <person name="Vesaratchavest M."/>
            <person name="Whitehead S."/>
            <person name="Yeats C."/>
            <person name="Barrell B.G."/>
            <person name="Oyston P.C.F."/>
            <person name="Parkhill J."/>
        </authorList>
    </citation>
    <scope>NUCLEOTIDE SEQUENCE [LARGE SCALE GENOMIC DNA]</scope>
    <source>
        <strain evidence="3 4">K96243</strain>
    </source>
</reference>
<organism evidence="3 4">
    <name type="scientific">Burkholderia pseudomallei (strain K96243)</name>
    <dbReference type="NCBI Taxonomy" id="272560"/>
    <lineage>
        <taxon>Bacteria</taxon>
        <taxon>Pseudomonadati</taxon>
        <taxon>Pseudomonadota</taxon>
        <taxon>Betaproteobacteria</taxon>
        <taxon>Burkholderiales</taxon>
        <taxon>Burkholderiaceae</taxon>
        <taxon>Burkholderia</taxon>
        <taxon>pseudomallei group</taxon>
    </lineage>
</organism>
<feature type="region of interest" description="Disordered" evidence="1">
    <location>
        <begin position="99"/>
        <end position="195"/>
    </location>
</feature>
<dbReference type="RefSeq" id="WP_011205010.1">
    <property type="nucleotide sequence ID" value="NC_006350.1"/>
</dbReference>
<feature type="compositionally biased region" description="Low complexity" evidence="1">
    <location>
        <begin position="99"/>
        <end position="159"/>
    </location>
</feature>
<protein>
    <recommendedName>
        <fullName evidence="2">Putative zinc-finger domain-containing protein</fullName>
    </recommendedName>
</protein>
<dbReference type="GO" id="GO:0005509">
    <property type="term" value="F:calcium ion binding"/>
    <property type="evidence" value="ECO:0007669"/>
    <property type="project" value="InterPro"/>
</dbReference>
<dbReference type="Pfam" id="PF13490">
    <property type="entry name" value="zf-HC2"/>
    <property type="match status" value="1"/>
</dbReference>
<sequence>MDCNETRALLGADVDHELSAADAWRIARHVGGCGACRLERERLVALRRAMRQAEYHRAPGALRARIAAGLPLAAAPFAQAPVQDLPASDVPVSDVPVSDVPVSDVPVSDVPVSDVPVSDMPVSDVPVSDVPVSDVPVSDVPVSDVPVSDVPVSDVPVSDAPEQDTPSQDMRAPNKPAVDRPPEAKPRFGADARGGARAGRWFARPGLRGPMLDRPGPGPGPRAAALPGLGWGVALTVALAAAAGFALDARRAATEHAVDEIVASHVRAGLSSRDIDVISTDRHTVKPWFNGRLDFAPPVVDLSASGFALAGGRLDYVGQRRVAVLVYRYRQHVIDVYVWPSGEGGARPYATVSQGYALDRWEAAGMTWWAVTDAEPSALAAFRTALDARVAAPRTE</sequence>
<dbReference type="eggNOG" id="COG5662">
    <property type="taxonomic scope" value="Bacteria"/>
</dbReference>
<dbReference type="InterPro" id="IPR027383">
    <property type="entry name" value="Znf_put"/>
</dbReference>
<dbReference type="PANTHER" id="PTHR36135">
    <property type="entry name" value="FIBROUS SHEATH CABYR-BINDING PROTEIN"/>
    <property type="match status" value="1"/>
</dbReference>
<gene>
    <name evidence="3" type="ordered locus">BPSL1457</name>
</gene>
<dbReference type="AlphaFoldDB" id="Q63UY7"/>
<keyword evidence="4" id="KW-1185">Reference proteome</keyword>
<dbReference type="GO" id="GO:0033234">
    <property type="term" value="P:negative regulation of protein sumoylation"/>
    <property type="evidence" value="ECO:0007669"/>
    <property type="project" value="InterPro"/>
</dbReference>
<dbReference type="KEGG" id="bps:BPSL1457"/>
<dbReference type="eggNOG" id="COG5373">
    <property type="taxonomic scope" value="Bacteria"/>
</dbReference>
<name>Q63UY7_BURPS</name>
<dbReference type="STRING" id="272560.BPSL1457"/>
<dbReference type="Proteomes" id="UP000000605">
    <property type="component" value="Chromosome 1"/>
</dbReference>
<dbReference type="PATRIC" id="fig|272560.51.peg.3485"/>
<proteinExistence type="predicted"/>
<evidence type="ECO:0000259" key="2">
    <source>
        <dbReference type="Pfam" id="PF13490"/>
    </source>
</evidence>
<evidence type="ECO:0000256" key="1">
    <source>
        <dbReference type="SAM" id="MobiDB-lite"/>
    </source>
</evidence>